<name>A0AAD5LFK0_PYTIN</name>
<protein>
    <recommendedName>
        <fullName evidence="4">BED-type domain-containing protein</fullName>
    </recommendedName>
</protein>
<dbReference type="EMBL" id="JAKCXM010000190">
    <property type="protein sequence ID" value="KAJ0399216.1"/>
    <property type="molecule type" value="Genomic_DNA"/>
</dbReference>
<accession>A0AAD5LFK0</accession>
<organism evidence="2 3">
    <name type="scientific">Pythium insidiosum</name>
    <name type="common">Pythiosis disease agent</name>
    <dbReference type="NCBI Taxonomy" id="114742"/>
    <lineage>
        <taxon>Eukaryota</taxon>
        <taxon>Sar</taxon>
        <taxon>Stramenopiles</taxon>
        <taxon>Oomycota</taxon>
        <taxon>Peronosporomycetes</taxon>
        <taxon>Pythiales</taxon>
        <taxon>Pythiaceae</taxon>
        <taxon>Pythium</taxon>
    </lineage>
</organism>
<feature type="region of interest" description="Disordered" evidence="1">
    <location>
        <begin position="113"/>
        <end position="137"/>
    </location>
</feature>
<evidence type="ECO:0000313" key="2">
    <source>
        <dbReference type="EMBL" id="KAJ0399216.1"/>
    </source>
</evidence>
<evidence type="ECO:0008006" key="4">
    <source>
        <dbReference type="Google" id="ProtNLM"/>
    </source>
</evidence>
<feature type="region of interest" description="Disordered" evidence="1">
    <location>
        <begin position="906"/>
        <end position="933"/>
    </location>
</feature>
<proteinExistence type="predicted"/>
<dbReference type="GO" id="GO:0006357">
    <property type="term" value="P:regulation of transcription by RNA polymerase II"/>
    <property type="evidence" value="ECO:0007669"/>
    <property type="project" value="TreeGrafter"/>
</dbReference>
<evidence type="ECO:0000256" key="1">
    <source>
        <dbReference type="SAM" id="MobiDB-lite"/>
    </source>
</evidence>
<comment type="caution">
    <text evidence="2">The sequence shown here is derived from an EMBL/GenBank/DDBJ whole genome shotgun (WGS) entry which is preliminary data.</text>
</comment>
<sequence>MGRGCTMDEWVHFERLPDEGRVPNSSYWYVHCRHCQRGFEQKQLLVPPSKLTGRRSAMRAHLKVCPMYSTQYRMEQRALAAAAAAAAATATAAAAAAAAASGDAATTELPVTGDAGALKRKRRADSNEVSGPRGGRGKHCMMEEWDHFIRLQDEGYIGKSNFFYAVCRLCQNAYDEAPEDKKPTPPEKMVGRREKMRKHLTVCPYFKGELPSLERRTQPRHGGPGSFLPLPTPDGIKMVPASALSAASFSLDAAGLTSVVTASSAGSPTTVGTSVSSANAGIEATPSTRLALDEWQHFTRLQRKPDSAYYFARCNFCQHAYEAAPEPLKVAMTPTIVMGRKANMQTHLAKCPYVPKDIVLFSKTAPSLLGGGDEDKRLRAAVDASTLLQSVLELTIQHRLSFDWVESASGKKLLKLMTNDPPSTEELRHQALDTYYRSVIMSDIQKLKQSVTFTVAPPNNEVSTVPWPVVLAVSLGKVDGVPTVDCSLMTDGACVPVRCLFDYKEASTDAKPTEAIAIDPYHGLELARAVDDVLCRSLDEDQIAAGVVVMPLNAASKRAAGVLRGRWPNVVFTYQTQDLVAFVLDKALQDPTVVEVVHAVLELSRAEEIPNTSLTTSDPAASWKACEAFMAALLEDQTPSIQELVAGKVNRDSLVRVAALLRAFAGVDTKISSGKVAVADTLPHLALLFQESEGFASVREALEAAWYELEQPFFMLANILHPHLRHRSIATTDLTKMSVLSDFSVEYFAQFFTRKSTSLRGDVTAYLHGSQAVFADAFISEFPVVDDYYRYLGDNYSELSVLMRLLNSFSTTQTTMNSRETTVETDPIHATDAQQYTTDERRKMTLLASKWQLSPSPSAPSAAVDASALPPRALLNQWREMLAVDASERMVDFEPLETLLALKPDAPVGQVDTSPMETERTRPRPPPLPALPVDDLSAFPSVDLLGIRSQKVRLEDLFGSAIAATI</sequence>
<keyword evidence="3" id="KW-1185">Reference proteome</keyword>
<gene>
    <name evidence="2" type="ORF">P43SY_001882</name>
</gene>
<dbReference type="PANTHER" id="PTHR34396">
    <property type="entry name" value="OS03G0264950 PROTEIN-RELATED"/>
    <property type="match status" value="1"/>
</dbReference>
<dbReference type="PANTHER" id="PTHR34396:SF25">
    <property type="entry name" value="BOUNDARY ELEMENT ASSOCIATED FACTOR"/>
    <property type="match status" value="1"/>
</dbReference>
<evidence type="ECO:0000313" key="3">
    <source>
        <dbReference type="Proteomes" id="UP001209570"/>
    </source>
</evidence>
<dbReference type="AlphaFoldDB" id="A0AAD5LFK0"/>
<reference evidence="2" key="1">
    <citation type="submission" date="2021-12" db="EMBL/GenBank/DDBJ databases">
        <title>Prjna785345.</title>
        <authorList>
            <person name="Rujirawat T."/>
            <person name="Krajaejun T."/>
        </authorList>
    </citation>
    <scope>NUCLEOTIDE SEQUENCE</scope>
    <source>
        <strain evidence="2">Pi057C3</strain>
    </source>
</reference>
<dbReference type="Proteomes" id="UP001209570">
    <property type="component" value="Unassembled WGS sequence"/>
</dbReference>
<dbReference type="InterPro" id="IPR053031">
    <property type="entry name" value="Cuticle_assoc_protein"/>
</dbReference>
<dbReference type="GO" id="GO:1990837">
    <property type="term" value="F:sequence-specific double-stranded DNA binding"/>
    <property type="evidence" value="ECO:0007669"/>
    <property type="project" value="TreeGrafter"/>
</dbReference>
<dbReference type="GO" id="GO:0005634">
    <property type="term" value="C:nucleus"/>
    <property type="evidence" value="ECO:0007669"/>
    <property type="project" value="TreeGrafter"/>
</dbReference>